<dbReference type="SMART" id="SM00671">
    <property type="entry name" value="SEL1"/>
    <property type="match status" value="3"/>
</dbReference>
<accession>A0ABU3SYE5</accession>
<comment type="caution">
    <text evidence="2">The sequence shown here is derived from an EMBL/GenBank/DDBJ whole genome shotgun (WGS) entry which is preliminary data.</text>
</comment>
<dbReference type="Proteomes" id="UP001247805">
    <property type="component" value="Unassembled WGS sequence"/>
</dbReference>
<sequence length="205" mass="22040">MRKKFITALILVCISSSANADFEKGLVAYAANDIPLAFEEFSSAAEDGDPNAQFNLGLMHEQGLGTQKNDEKALVWYKKSATLGNMFAQYNVGVFYENGKGTEVDFAQANAWYRKAVLQGDGLATGNLGMLYLRGDGVAENKQAALALLIMSTSLDSSAENVAKRNISLIRGLTPAMVTAAQTLSNEMIDSTTPLTVLDNFLAKP</sequence>
<keyword evidence="3" id="KW-1185">Reference proteome</keyword>
<dbReference type="SUPFAM" id="SSF81901">
    <property type="entry name" value="HCP-like"/>
    <property type="match status" value="1"/>
</dbReference>
<dbReference type="InterPro" id="IPR052748">
    <property type="entry name" value="ISR_Activator"/>
</dbReference>
<dbReference type="RefSeq" id="WP_316026581.1">
    <property type="nucleotide sequence ID" value="NZ_JAWDIO010000002.1"/>
</dbReference>
<name>A0ABU3SYE5_9ALTE</name>
<gene>
    <name evidence="2" type="ORF">RS130_14935</name>
</gene>
<protein>
    <submittedName>
        <fullName evidence="2">Tetratricopeptide repeat protein</fullName>
    </submittedName>
</protein>
<dbReference type="PANTHER" id="PTHR45011">
    <property type="entry name" value="DAP3-BINDING CELL DEATH ENHANCER 1"/>
    <property type="match status" value="1"/>
</dbReference>
<evidence type="ECO:0000256" key="1">
    <source>
        <dbReference type="SAM" id="SignalP"/>
    </source>
</evidence>
<dbReference type="PANTHER" id="PTHR45011:SF1">
    <property type="entry name" value="DAP3-BINDING CELL DEATH ENHANCER 1"/>
    <property type="match status" value="1"/>
</dbReference>
<feature type="signal peptide" evidence="1">
    <location>
        <begin position="1"/>
        <end position="20"/>
    </location>
</feature>
<dbReference type="Pfam" id="PF08238">
    <property type="entry name" value="Sel1"/>
    <property type="match status" value="3"/>
</dbReference>
<evidence type="ECO:0000313" key="3">
    <source>
        <dbReference type="Proteomes" id="UP001247805"/>
    </source>
</evidence>
<proteinExistence type="predicted"/>
<feature type="chain" id="PRO_5046236211" evidence="1">
    <location>
        <begin position="21"/>
        <end position="205"/>
    </location>
</feature>
<dbReference type="EMBL" id="JAWDIO010000002">
    <property type="protein sequence ID" value="MDU0355021.1"/>
    <property type="molecule type" value="Genomic_DNA"/>
</dbReference>
<reference evidence="2 3" key="1">
    <citation type="submission" date="2023-10" db="EMBL/GenBank/DDBJ databases">
        <title>Glaciecola aquimarina strain GGW-M5 nov., isolated from a coastal seawater.</title>
        <authorList>
            <person name="Bayburt H."/>
            <person name="Kim J.M."/>
            <person name="Choi B.J."/>
            <person name="Jeon C.O."/>
        </authorList>
    </citation>
    <scope>NUCLEOTIDE SEQUENCE [LARGE SCALE GENOMIC DNA]</scope>
    <source>
        <strain evidence="2 3">KCTC 32108</strain>
    </source>
</reference>
<keyword evidence="1" id="KW-0732">Signal</keyword>
<organism evidence="2 3">
    <name type="scientific">Paraglaciecola aquimarina</name>
    <dbReference type="NCBI Taxonomy" id="1235557"/>
    <lineage>
        <taxon>Bacteria</taxon>
        <taxon>Pseudomonadati</taxon>
        <taxon>Pseudomonadota</taxon>
        <taxon>Gammaproteobacteria</taxon>
        <taxon>Alteromonadales</taxon>
        <taxon>Alteromonadaceae</taxon>
        <taxon>Paraglaciecola</taxon>
    </lineage>
</organism>
<dbReference type="InterPro" id="IPR011990">
    <property type="entry name" value="TPR-like_helical_dom_sf"/>
</dbReference>
<dbReference type="Gene3D" id="1.25.40.10">
    <property type="entry name" value="Tetratricopeptide repeat domain"/>
    <property type="match status" value="1"/>
</dbReference>
<evidence type="ECO:0000313" key="2">
    <source>
        <dbReference type="EMBL" id="MDU0355021.1"/>
    </source>
</evidence>
<dbReference type="InterPro" id="IPR006597">
    <property type="entry name" value="Sel1-like"/>
</dbReference>